<name>A0A9Q1F7E8_SYNKA</name>
<evidence type="ECO:0000256" key="1">
    <source>
        <dbReference type="SAM" id="Phobius"/>
    </source>
</evidence>
<keyword evidence="1" id="KW-0472">Membrane</keyword>
<organism evidence="2 3">
    <name type="scientific">Synaphobranchus kaupii</name>
    <name type="common">Kaup's arrowtooth eel</name>
    <dbReference type="NCBI Taxonomy" id="118154"/>
    <lineage>
        <taxon>Eukaryota</taxon>
        <taxon>Metazoa</taxon>
        <taxon>Chordata</taxon>
        <taxon>Craniata</taxon>
        <taxon>Vertebrata</taxon>
        <taxon>Euteleostomi</taxon>
        <taxon>Actinopterygii</taxon>
        <taxon>Neopterygii</taxon>
        <taxon>Teleostei</taxon>
        <taxon>Anguilliformes</taxon>
        <taxon>Synaphobranchidae</taxon>
        <taxon>Synaphobranchus</taxon>
    </lineage>
</organism>
<keyword evidence="1" id="KW-1133">Transmembrane helix</keyword>
<gene>
    <name evidence="2" type="ORF">SKAU_G00239640</name>
</gene>
<accession>A0A9Q1F7E8</accession>
<protein>
    <submittedName>
        <fullName evidence="2">Uncharacterized protein</fullName>
    </submittedName>
</protein>
<keyword evidence="3" id="KW-1185">Reference proteome</keyword>
<keyword evidence="1" id="KW-0812">Transmembrane</keyword>
<evidence type="ECO:0000313" key="2">
    <source>
        <dbReference type="EMBL" id="KAJ8352488.1"/>
    </source>
</evidence>
<dbReference type="Proteomes" id="UP001152622">
    <property type="component" value="Chromosome 8"/>
</dbReference>
<dbReference type="EMBL" id="JAINUF010000008">
    <property type="protein sequence ID" value="KAJ8352488.1"/>
    <property type="molecule type" value="Genomic_DNA"/>
</dbReference>
<dbReference type="AlphaFoldDB" id="A0A9Q1F7E8"/>
<sequence length="162" mass="18124">MQSAHRHDLYEYIPSLLVHFIWARPVARGRRWARCLVGVAVLVLMSCLEMWVCVHSLSLATNSYRKLHELFTRCLEVCRAAGYAGVAVGDRLGLFSFPDCCSPSPCGRRLHSLIRWPLLPHPQHWKSRRGAVTTLAGVETASCLPPSYALTALCTAWNTPLP</sequence>
<feature type="transmembrane region" description="Helical" evidence="1">
    <location>
        <begin position="32"/>
        <end position="52"/>
    </location>
</feature>
<reference evidence="2" key="1">
    <citation type="journal article" date="2023" name="Science">
        <title>Genome structures resolve the early diversification of teleost fishes.</title>
        <authorList>
            <person name="Parey E."/>
            <person name="Louis A."/>
            <person name="Montfort J."/>
            <person name="Bouchez O."/>
            <person name="Roques C."/>
            <person name="Iampietro C."/>
            <person name="Lluch J."/>
            <person name="Castinel A."/>
            <person name="Donnadieu C."/>
            <person name="Desvignes T."/>
            <person name="Floi Bucao C."/>
            <person name="Jouanno E."/>
            <person name="Wen M."/>
            <person name="Mejri S."/>
            <person name="Dirks R."/>
            <person name="Jansen H."/>
            <person name="Henkel C."/>
            <person name="Chen W.J."/>
            <person name="Zahm M."/>
            <person name="Cabau C."/>
            <person name="Klopp C."/>
            <person name="Thompson A.W."/>
            <person name="Robinson-Rechavi M."/>
            <person name="Braasch I."/>
            <person name="Lecointre G."/>
            <person name="Bobe J."/>
            <person name="Postlethwait J.H."/>
            <person name="Berthelot C."/>
            <person name="Roest Crollius H."/>
            <person name="Guiguen Y."/>
        </authorList>
    </citation>
    <scope>NUCLEOTIDE SEQUENCE</scope>
    <source>
        <strain evidence="2">WJC10195</strain>
    </source>
</reference>
<comment type="caution">
    <text evidence="2">The sequence shown here is derived from an EMBL/GenBank/DDBJ whole genome shotgun (WGS) entry which is preliminary data.</text>
</comment>
<evidence type="ECO:0000313" key="3">
    <source>
        <dbReference type="Proteomes" id="UP001152622"/>
    </source>
</evidence>
<proteinExistence type="predicted"/>